<dbReference type="PANTHER" id="PTHR46212">
    <property type="entry name" value="PEFLIN"/>
    <property type="match status" value="1"/>
</dbReference>
<feature type="domain" description="EF-hand" evidence="7">
    <location>
        <begin position="272"/>
        <end position="332"/>
    </location>
</feature>
<dbReference type="Proteomes" id="UP000065495">
    <property type="component" value="Chromosome 5"/>
</dbReference>
<evidence type="ECO:0000313" key="8">
    <source>
        <dbReference type="EMBL" id="BAO40941.1"/>
    </source>
</evidence>
<name>W0TDR3_KLUMD</name>
<sequence length="443" mass="49946">MGSKKLNYSAGDELPLFATPEEAMREGQRREEAERRRRQMKYGMNSHQQPQMHQQSHMSVNPAVHKAPTPHSQSSSHYRQPIPAAQGNVPLPYEHGAGVGIGSGAGNGSSRSQSRVSSYDMHGHGSSRSTPQLPAQMPSQLPNQMPGQMPGQFPGQIPGQMPGHGQVPHASSVPSMRSYSQPHQPQPQLQHQQPPQQPIQQPQQQPLQPQQKYYPNQATTINHLPPEPRVSHQPVASQTQYRQQLPTSVSSTNSAASNDSLQEQQDTQIATQLFNNHDIRNIGRLTADELQNLLQNDDGTKFCSSSIDSLLSLFGGSRFGTVNLNEFISLYKRVKKWRKCFVDNDLNGSFTLTMAEYHKAVQSLGYLIPFEVSEKLFECYAEFFEQPMVSKEMKFDKFVETLVWLMRLTKVFRKYDTKQEGTATIEYKDFIDITLYLGKFLPH</sequence>
<dbReference type="GO" id="GO:0005737">
    <property type="term" value="C:cytoplasm"/>
    <property type="evidence" value="ECO:0007669"/>
    <property type="project" value="UniProtKB-SubCell"/>
</dbReference>
<organism evidence="8 9">
    <name type="scientific">Kluyveromyces marxianus (strain DMKU3-1042 / BCC 29191 / NBRC 104275)</name>
    <name type="common">Yeast</name>
    <name type="synonym">Candida kefyr</name>
    <dbReference type="NCBI Taxonomy" id="1003335"/>
    <lineage>
        <taxon>Eukaryota</taxon>
        <taxon>Fungi</taxon>
        <taxon>Dikarya</taxon>
        <taxon>Ascomycota</taxon>
        <taxon>Saccharomycotina</taxon>
        <taxon>Saccharomycetes</taxon>
        <taxon>Saccharomycetales</taxon>
        <taxon>Saccharomycetaceae</taxon>
        <taxon>Kluyveromyces</taxon>
    </lineage>
</organism>
<dbReference type="EMBL" id="AP012217">
    <property type="protein sequence ID" value="BAO40941.1"/>
    <property type="molecule type" value="Genomic_DNA"/>
</dbReference>
<keyword evidence="5" id="KW-0106">Calcium</keyword>
<dbReference type="SUPFAM" id="SSF47473">
    <property type="entry name" value="EF-hand"/>
    <property type="match status" value="1"/>
</dbReference>
<dbReference type="KEGG" id="kmx:KLMA_50287"/>
<dbReference type="InterPro" id="IPR051426">
    <property type="entry name" value="Peflin/Sorcin_CaBP"/>
</dbReference>
<gene>
    <name evidence="8" type="primary">PEF1</name>
    <name evidence="8" type="ORF">KLMA_50287</name>
</gene>
<feature type="compositionally biased region" description="Low complexity" evidence="6">
    <location>
        <begin position="108"/>
        <end position="118"/>
    </location>
</feature>
<keyword evidence="3" id="KW-0479">Metal-binding</keyword>
<reference evidence="8 9" key="1">
    <citation type="journal article" date="2015" name="Biotechnol. Biofuels">
        <title>Genetic basis of the highly efficient yeast Kluyveromyces marxianus: complete genome sequence and transcriptome analyses.</title>
        <authorList>
            <person name="Lertwattanasakul N."/>
            <person name="Kosaka T."/>
            <person name="Hosoyama A."/>
            <person name="Suzuki Y."/>
            <person name="Rodrussamee N."/>
            <person name="Matsutani M."/>
            <person name="Murata M."/>
            <person name="Fujimoto N."/>
            <person name="Suprayogi"/>
            <person name="Tsuchikane K."/>
            <person name="Limtong S."/>
            <person name="Fujita N."/>
            <person name="Yamada M."/>
        </authorList>
    </citation>
    <scope>NUCLEOTIDE SEQUENCE [LARGE SCALE GENOMIC DNA]</scope>
    <source>
        <strain evidence="9">DMKU3-1042 / BCC 29191 / NBRC 104275</strain>
    </source>
</reference>
<dbReference type="InterPro" id="IPR011992">
    <property type="entry name" value="EF-hand-dom_pair"/>
</dbReference>
<dbReference type="Gene3D" id="1.10.238.10">
    <property type="entry name" value="EF-hand"/>
    <property type="match status" value="1"/>
</dbReference>
<feature type="compositionally biased region" description="Polar residues" evidence="6">
    <location>
        <begin position="234"/>
        <end position="246"/>
    </location>
</feature>
<evidence type="ECO:0000256" key="2">
    <source>
        <dbReference type="ARBA" id="ARBA00022490"/>
    </source>
</evidence>
<evidence type="ECO:0000256" key="4">
    <source>
        <dbReference type="ARBA" id="ARBA00022737"/>
    </source>
</evidence>
<dbReference type="OrthoDB" id="186625at2759"/>
<feature type="region of interest" description="Disordered" evidence="6">
    <location>
        <begin position="1"/>
        <end position="263"/>
    </location>
</feature>
<evidence type="ECO:0000256" key="6">
    <source>
        <dbReference type="SAM" id="MobiDB-lite"/>
    </source>
</evidence>
<dbReference type="GO" id="GO:0005509">
    <property type="term" value="F:calcium ion binding"/>
    <property type="evidence" value="ECO:0007669"/>
    <property type="project" value="InterPro"/>
</dbReference>
<feature type="compositionally biased region" description="Gly residues" evidence="6">
    <location>
        <begin position="97"/>
        <end position="107"/>
    </location>
</feature>
<evidence type="ECO:0000313" key="9">
    <source>
        <dbReference type="Proteomes" id="UP000065495"/>
    </source>
</evidence>
<feature type="compositionally biased region" description="Basic and acidic residues" evidence="6">
    <location>
        <begin position="22"/>
        <end position="35"/>
    </location>
</feature>
<proteinExistence type="predicted"/>
<accession>W0TDR3</accession>
<evidence type="ECO:0000256" key="5">
    <source>
        <dbReference type="ARBA" id="ARBA00022837"/>
    </source>
</evidence>
<dbReference type="AlphaFoldDB" id="W0TDR3"/>
<feature type="compositionally biased region" description="Low complexity" evidence="6">
    <location>
        <begin position="44"/>
        <end position="59"/>
    </location>
</feature>
<evidence type="ECO:0000259" key="7">
    <source>
        <dbReference type="Pfam" id="PF13499"/>
    </source>
</evidence>
<dbReference type="RefSeq" id="XP_022676751.1">
    <property type="nucleotide sequence ID" value="XM_022820271.1"/>
</dbReference>
<feature type="compositionally biased region" description="Polar residues" evidence="6">
    <location>
        <begin position="213"/>
        <end position="222"/>
    </location>
</feature>
<evidence type="ECO:0000256" key="1">
    <source>
        <dbReference type="ARBA" id="ARBA00004496"/>
    </source>
</evidence>
<dbReference type="Pfam" id="PF13499">
    <property type="entry name" value="EF-hand_7"/>
    <property type="match status" value="1"/>
</dbReference>
<feature type="compositionally biased region" description="Low complexity" evidence="6">
    <location>
        <begin position="247"/>
        <end position="260"/>
    </location>
</feature>
<dbReference type="PANTHER" id="PTHR46212:SF3">
    <property type="entry name" value="GH27120P"/>
    <property type="match status" value="1"/>
</dbReference>
<keyword evidence="4" id="KW-0677">Repeat</keyword>
<evidence type="ECO:0000256" key="3">
    <source>
        <dbReference type="ARBA" id="ARBA00022723"/>
    </source>
</evidence>
<dbReference type="InterPro" id="IPR002048">
    <property type="entry name" value="EF_hand_dom"/>
</dbReference>
<comment type="subcellular location">
    <subcellularLocation>
        <location evidence="1">Cytoplasm</location>
    </subcellularLocation>
</comment>
<feature type="compositionally biased region" description="Low complexity" evidence="6">
    <location>
        <begin position="181"/>
        <end position="211"/>
    </location>
</feature>
<keyword evidence="2" id="KW-0963">Cytoplasm</keyword>
<dbReference type="GeneID" id="34716893"/>
<feature type="compositionally biased region" description="Polar residues" evidence="6">
    <location>
        <begin position="126"/>
        <end position="146"/>
    </location>
</feature>
<dbReference type="VEuPathDB" id="FungiDB:KLMA_50287"/>
<protein>
    <submittedName>
        <fullName evidence="8">Peflin or Penta-EF hand domain-containing protein 1</fullName>
    </submittedName>
</protein>